<dbReference type="RefSeq" id="WP_322809200.1">
    <property type="nucleotide sequence ID" value="NZ_JAVBVO010000003.1"/>
</dbReference>
<organism evidence="1 2">
    <name type="scientific">Carnobacterium maltaromaticum</name>
    <name type="common">Carnobacterium piscicola</name>
    <dbReference type="NCBI Taxonomy" id="2751"/>
    <lineage>
        <taxon>Bacteria</taxon>
        <taxon>Bacillati</taxon>
        <taxon>Bacillota</taxon>
        <taxon>Bacilli</taxon>
        <taxon>Lactobacillales</taxon>
        <taxon>Carnobacteriaceae</taxon>
        <taxon>Carnobacterium</taxon>
    </lineage>
</organism>
<evidence type="ECO:0000313" key="1">
    <source>
        <dbReference type="EMBL" id="MDZ5759361.1"/>
    </source>
</evidence>
<dbReference type="EMBL" id="JAVBVO010000003">
    <property type="protein sequence ID" value="MDZ5759361.1"/>
    <property type="molecule type" value="Genomic_DNA"/>
</dbReference>
<dbReference type="Proteomes" id="UP001290462">
    <property type="component" value="Unassembled WGS sequence"/>
</dbReference>
<sequence>MEFVVFTEVYTEAANGKKKHLRYKREYVEASNPTTAVVMTGQDFFSENQKLCDGEVVEQETIVAVYEVIGSENGSYNHLDAINDSHQRTRWGTEQWEKAEALEKELKELRK</sequence>
<protein>
    <submittedName>
        <fullName evidence="1">Uncharacterized protein</fullName>
    </submittedName>
</protein>
<name>A0AAW9K3P1_CARML</name>
<reference evidence="1" key="1">
    <citation type="submission" date="2023-08" db="EMBL/GenBank/DDBJ databases">
        <title>Genomic characterization of piscicolin 126 produced by Carnobacterium maltaromaticum CM22 strain isolated from salmon (Salmo salar).</title>
        <authorList>
            <person name="Gonzalez-Gragera E."/>
            <person name="Garcia-Lopez J.D."/>
            <person name="Teso-Perez C."/>
            <person name="Gimenez-Hernandez I."/>
            <person name="Peralta-Sanchez J.M."/>
            <person name="Valdivia E."/>
            <person name="Montalban-Lopez M."/>
            <person name="Martin-Platero A.M."/>
            <person name="Banos A."/>
            <person name="Martinez-Bueno M."/>
        </authorList>
    </citation>
    <scope>NUCLEOTIDE SEQUENCE</scope>
    <source>
        <strain evidence="1">CM22</strain>
    </source>
</reference>
<evidence type="ECO:0000313" key="2">
    <source>
        <dbReference type="Proteomes" id="UP001290462"/>
    </source>
</evidence>
<accession>A0AAW9K3P1</accession>
<comment type="caution">
    <text evidence="1">The sequence shown here is derived from an EMBL/GenBank/DDBJ whole genome shotgun (WGS) entry which is preliminary data.</text>
</comment>
<dbReference type="AlphaFoldDB" id="A0AAW9K3P1"/>
<proteinExistence type="predicted"/>
<gene>
    <name evidence="1" type="ORF">RAK27_11870</name>
</gene>